<feature type="binding site" evidence="6">
    <location>
        <position position="97"/>
    </location>
    <ligand>
        <name>S-adenosyl-L-methionine</name>
        <dbReference type="ChEBI" id="CHEBI:59789"/>
    </ligand>
</feature>
<dbReference type="InterPro" id="IPR036804">
    <property type="entry name" value="CheR_N_sf"/>
</dbReference>
<dbReference type="InterPro" id="IPR050903">
    <property type="entry name" value="Bact_Chemotaxis_MeTrfase"/>
</dbReference>
<dbReference type="EMBL" id="FPBL01000001">
    <property type="protein sequence ID" value="SFU31402.1"/>
    <property type="molecule type" value="Genomic_DNA"/>
</dbReference>
<evidence type="ECO:0000256" key="6">
    <source>
        <dbReference type="PIRSR" id="PIRSR000410-1"/>
    </source>
</evidence>
<keyword evidence="4 5" id="KW-0949">S-adenosyl-L-methionine</keyword>
<evidence type="ECO:0000256" key="3">
    <source>
        <dbReference type="ARBA" id="ARBA00022679"/>
    </source>
</evidence>
<dbReference type="PROSITE" id="PS50123">
    <property type="entry name" value="CHER"/>
    <property type="match status" value="1"/>
</dbReference>
<comment type="function">
    <text evidence="5">Methylation of the membrane-bound methyl-accepting chemotaxis proteins (MCP) to form gamma-glutamyl methyl ester residues in MCP.</text>
</comment>
<organism evidence="8 9">
    <name type="scientific">Nitrosomonas eutropha</name>
    <dbReference type="NCBI Taxonomy" id="916"/>
    <lineage>
        <taxon>Bacteria</taxon>
        <taxon>Pseudomonadati</taxon>
        <taxon>Pseudomonadota</taxon>
        <taxon>Betaproteobacteria</taxon>
        <taxon>Nitrosomonadales</taxon>
        <taxon>Nitrosomonadaceae</taxon>
        <taxon>Nitrosomonas</taxon>
    </lineage>
</organism>
<reference evidence="8 9" key="1">
    <citation type="submission" date="2016-10" db="EMBL/GenBank/DDBJ databases">
        <authorList>
            <person name="de Groot N.N."/>
        </authorList>
    </citation>
    <scope>NUCLEOTIDE SEQUENCE [LARGE SCALE GENOMIC DNA]</scope>
    <source>
        <strain evidence="8 9">Nm24</strain>
    </source>
</reference>
<dbReference type="GO" id="GO:0008983">
    <property type="term" value="F:protein-glutamate O-methyltransferase activity"/>
    <property type="evidence" value="ECO:0007669"/>
    <property type="project" value="UniProtKB-EC"/>
</dbReference>
<feature type="domain" description="CheR-type methyltransferase" evidence="7">
    <location>
        <begin position="18"/>
        <end position="291"/>
    </location>
</feature>
<dbReference type="PRINTS" id="PR00996">
    <property type="entry name" value="CHERMTFRASE"/>
</dbReference>
<feature type="binding site" evidence="6">
    <location>
        <position position="159"/>
    </location>
    <ligand>
        <name>S-adenosyl-L-methionine</name>
        <dbReference type="ChEBI" id="CHEBI:59789"/>
    </ligand>
</feature>
<accession>A0A1I7F5E5</accession>
<feature type="binding site" evidence="6">
    <location>
        <begin position="235"/>
        <end position="236"/>
    </location>
    <ligand>
        <name>S-adenosyl-L-methionine</name>
        <dbReference type="ChEBI" id="CHEBI:59789"/>
    </ligand>
</feature>
<dbReference type="Pfam" id="PF03705">
    <property type="entry name" value="CheR_N"/>
    <property type="match status" value="1"/>
</dbReference>
<dbReference type="InterPro" id="IPR029063">
    <property type="entry name" value="SAM-dependent_MTases_sf"/>
</dbReference>
<dbReference type="PIRSF" id="PIRSF000410">
    <property type="entry name" value="CheR"/>
    <property type="match status" value="1"/>
</dbReference>
<feature type="binding site" evidence="6">
    <location>
        <position position="134"/>
    </location>
    <ligand>
        <name>S-adenosyl-L-methionine</name>
        <dbReference type="ChEBI" id="CHEBI:59789"/>
    </ligand>
</feature>
<dbReference type="Pfam" id="PF01739">
    <property type="entry name" value="CheR"/>
    <property type="match status" value="1"/>
</dbReference>
<evidence type="ECO:0000313" key="8">
    <source>
        <dbReference type="EMBL" id="SFU31402.1"/>
    </source>
</evidence>
<dbReference type="InterPro" id="IPR022642">
    <property type="entry name" value="CheR_C"/>
</dbReference>
<dbReference type="RefSeq" id="WP_074926332.1">
    <property type="nucleotide sequence ID" value="NZ_FPBL01000001.1"/>
</dbReference>
<sequence length="291" mass="33874">MMHEHKAPSLRAPQPSEHNSREYAFSVRDFECIKKMIYARAGIALAENRQEMVYTRLSRRLRATGLKSFSDYLEQLERDSEDAEWESFVNALTTNLTAFFRETHHFPILAEHVKTRQPGQIVKLWCSAASTGEEAYSMAMTMVETFDSLKPPVRILATDIDTEVLAAAREGVYSLDRLESMSPERIRRFFLKGKNQTAGYARVRQELRDMIIFRQLNLLEARWPMRGPFNAIFCRNVMIYFDKPTQYQILQKFVPLLNHDGLLFMGHSEVFQHASDLIKLIDRTVYKPVIK</sequence>
<dbReference type="SUPFAM" id="SSF47757">
    <property type="entry name" value="Chemotaxis receptor methyltransferase CheR, N-terminal domain"/>
    <property type="match status" value="1"/>
</dbReference>
<evidence type="ECO:0000256" key="2">
    <source>
        <dbReference type="ARBA" id="ARBA00022603"/>
    </source>
</evidence>
<feature type="binding site" evidence="6">
    <location>
        <begin position="217"/>
        <end position="218"/>
    </location>
    <ligand>
        <name>S-adenosyl-L-methionine</name>
        <dbReference type="ChEBI" id="CHEBI:59789"/>
    </ligand>
</feature>
<evidence type="ECO:0000256" key="1">
    <source>
        <dbReference type="ARBA" id="ARBA00001541"/>
    </source>
</evidence>
<dbReference type="AlphaFoldDB" id="A0A1I7F5E5"/>
<keyword evidence="3 5" id="KW-0808">Transferase</keyword>
<evidence type="ECO:0000313" key="9">
    <source>
        <dbReference type="Proteomes" id="UP000183926"/>
    </source>
</evidence>
<dbReference type="InterPro" id="IPR026024">
    <property type="entry name" value="Chemotaxis_MeTrfase_CheR"/>
</dbReference>
<dbReference type="InterPro" id="IPR022641">
    <property type="entry name" value="CheR_N"/>
</dbReference>
<dbReference type="Gene3D" id="1.10.155.10">
    <property type="entry name" value="Chemotaxis receptor methyltransferase CheR, N-terminal domain"/>
    <property type="match status" value="1"/>
</dbReference>
<dbReference type="Gene3D" id="3.40.50.150">
    <property type="entry name" value="Vaccinia Virus protein VP39"/>
    <property type="match status" value="1"/>
</dbReference>
<feature type="binding site" evidence="6">
    <location>
        <position position="95"/>
    </location>
    <ligand>
        <name>S-adenosyl-L-methionine</name>
        <dbReference type="ChEBI" id="CHEBI:59789"/>
    </ligand>
</feature>
<protein>
    <recommendedName>
        <fullName evidence="5">Chemotaxis protein methyltransferase</fullName>
        <ecNumber evidence="5">2.1.1.80</ecNumber>
    </recommendedName>
</protein>
<dbReference type="PANTHER" id="PTHR24422:SF19">
    <property type="entry name" value="CHEMOTAXIS PROTEIN METHYLTRANSFERASE"/>
    <property type="match status" value="1"/>
</dbReference>
<dbReference type="PANTHER" id="PTHR24422">
    <property type="entry name" value="CHEMOTAXIS PROTEIN METHYLTRANSFERASE"/>
    <property type="match status" value="1"/>
</dbReference>
<dbReference type="InterPro" id="IPR000780">
    <property type="entry name" value="CheR_MeTrfase"/>
</dbReference>
<dbReference type="GO" id="GO:0032259">
    <property type="term" value="P:methylation"/>
    <property type="evidence" value="ECO:0007669"/>
    <property type="project" value="UniProtKB-KW"/>
</dbReference>
<evidence type="ECO:0000259" key="7">
    <source>
        <dbReference type="PROSITE" id="PS50123"/>
    </source>
</evidence>
<evidence type="ECO:0000256" key="4">
    <source>
        <dbReference type="ARBA" id="ARBA00022691"/>
    </source>
</evidence>
<evidence type="ECO:0000256" key="5">
    <source>
        <dbReference type="PIRNR" id="PIRNR000410"/>
    </source>
</evidence>
<dbReference type="EC" id="2.1.1.80" evidence="5"/>
<comment type="catalytic activity">
    <reaction evidence="1 5">
        <text>L-glutamyl-[protein] + S-adenosyl-L-methionine = [protein]-L-glutamate 5-O-methyl ester + S-adenosyl-L-homocysteine</text>
        <dbReference type="Rhea" id="RHEA:24452"/>
        <dbReference type="Rhea" id="RHEA-COMP:10208"/>
        <dbReference type="Rhea" id="RHEA-COMP:10311"/>
        <dbReference type="ChEBI" id="CHEBI:29973"/>
        <dbReference type="ChEBI" id="CHEBI:57856"/>
        <dbReference type="ChEBI" id="CHEBI:59789"/>
        <dbReference type="ChEBI" id="CHEBI:82795"/>
        <dbReference type="EC" id="2.1.1.80"/>
    </reaction>
</comment>
<gene>
    <name evidence="8" type="ORF">SAMN05216339_101295</name>
</gene>
<dbReference type="OrthoDB" id="9816309at2"/>
<proteinExistence type="predicted"/>
<keyword evidence="2 5" id="KW-0489">Methyltransferase</keyword>
<feature type="binding site" evidence="6">
    <location>
        <position position="101"/>
    </location>
    <ligand>
        <name>S-adenosyl-L-methionine</name>
        <dbReference type="ChEBI" id="CHEBI:59789"/>
    </ligand>
</feature>
<dbReference type="Proteomes" id="UP000183926">
    <property type="component" value="Unassembled WGS sequence"/>
</dbReference>
<name>A0A1I7F5E5_9PROT</name>
<dbReference type="SUPFAM" id="SSF53335">
    <property type="entry name" value="S-adenosyl-L-methionine-dependent methyltransferases"/>
    <property type="match status" value="1"/>
</dbReference>
<dbReference type="SMART" id="SM00138">
    <property type="entry name" value="MeTrc"/>
    <property type="match status" value="1"/>
</dbReference>